<dbReference type="EMBL" id="AMWG01000155">
    <property type="protein sequence ID" value="ELP30491.1"/>
    <property type="molecule type" value="Genomic_DNA"/>
</dbReference>
<evidence type="ECO:0000256" key="1">
    <source>
        <dbReference type="SAM" id="MobiDB-lite"/>
    </source>
</evidence>
<gene>
    <name evidence="2" type="ORF">RBSWK_05595</name>
</gene>
<evidence type="ECO:0000313" key="3">
    <source>
        <dbReference type="Proteomes" id="UP000010959"/>
    </source>
</evidence>
<sequence>MGHDSFSSKTKKVSSGVSGKGNSGLSESCAGMLETKASKK</sequence>
<feature type="region of interest" description="Disordered" evidence="1">
    <location>
        <begin position="1"/>
        <end position="40"/>
    </location>
</feature>
<accession>L7CBN8</accession>
<proteinExistence type="predicted"/>
<evidence type="ECO:0000313" key="2">
    <source>
        <dbReference type="EMBL" id="ELP30491.1"/>
    </source>
</evidence>
<comment type="caution">
    <text evidence="2">The sequence shown here is derived from an EMBL/GenBank/DDBJ whole genome shotgun (WGS) entry which is preliminary data.</text>
</comment>
<dbReference type="AlphaFoldDB" id="L7CBN8"/>
<reference evidence="2 3" key="1">
    <citation type="journal article" date="2013" name="Mar. Genomics">
        <title>Expression of sulfatases in Rhodopirellula baltica and the diversity of sulfatases in the genus Rhodopirellula.</title>
        <authorList>
            <person name="Wegner C.E."/>
            <person name="Richter-Heitmann T."/>
            <person name="Klindworth A."/>
            <person name="Klockow C."/>
            <person name="Richter M."/>
            <person name="Achstetter T."/>
            <person name="Glockner F.O."/>
            <person name="Harder J."/>
        </authorList>
    </citation>
    <scope>NUCLEOTIDE SEQUENCE [LARGE SCALE GENOMIC DNA]</scope>
    <source>
        <strain evidence="2 3">SWK14</strain>
    </source>
</reference>
<feature type="compositionally biased region" description="Low complexity" evidence="1">
    <location>
        <begin position="1"/>
        <end position="17"/>
    </location>
</feature>
<protein>
    <submittedName>
        <fullName evidence="2">Uncharacterized protein</fullName>
    </submittedName>
</protein>
<name>L7CBN8_RHOBT</name>
<dbReference type="Proteomes" id="UP000010959">
    <property type="component" value="Unassembled WGS sequence"/>
</dbReference>
<organism evidence="2 3">
    <name type="scientific">Rhodopirellula baltica SWK14</name>
    <dbReference type="NCBI Taxonomy" id="993516"/>
    <lineage>
        <taxon>Bacteria</taxon>
        <taxon>Pseudomonadati</taxon>
        <taxon>Planctomycetota</taxon>
        <taxon>Planctomycetia</taxon>
        <taxon>Pirellulales</taxon>
        <taxon>Pirellulaceae</taxon>
        <taxon>Rhodopirellula</taxon>
    </lineage>
</organism>